<accession>A0A4U6VUM9</accession>
<dbReference type="AlphaFoldDB" id="A0A4U6VUM9"/>
<dbReference type="Gene3D" id="1.20.1280.50">
    <property type="match status" value="1"/>
</dbReference>
<dbReference type="Pfam" id="PF12937">
    <property type="entry name" value="F-box-like"/>
    <property type="match status" value="1"/>
</dbReference>
<dbReference type="CDD" id="cd22159">
    <property type="entry name" value="F-box_AtTIR1-like"/>
    <property type="match status" value="1"/>
</dbReference>
<dbReference type="Gramene" id="TKW32654">
    <property type="protein sequence ID" value="TKW32654"/>
    <property type="gene ID" value="SEVIR_2G182000v2"/>
</dbReference>
<dbReference type="OMA" id="IAYPCEL"/>
<dbReference type="PROSITE" id="PS50181">
    <property type="entry name" value="FBOX"/>
    <property type="match status" value="1"/>
</dbReference>
<keyword evidence="3" id="KW-1185">Reference proteome</keyword>
<sequence>MDAIPDDLLELILLFISSSVVLVRAASTCKQWRRIIAKSNFLRRFRCLHRPPVAGYYYDSKRFSPSSPSVVDGRHFSLDFLPDSSLYPGAWSWRIVDSRGSLLLLDHYNHRDGSRDMVICEPVTKRFQEIPLSTVSARRDNTVFLLDGSDVRPDGISMSSFRVLCLADYGNRIHAGVFTSGDSWKETSTWSRSMNIIGVAMGSIYWYTGGRKVVTLDQSSAEFSSFKLPEIEDWDRHYHRLAVTAGHDGMVRIVVGVTGGDMKVFARQPGGSCEWVLKKRIPLLMAIRSLPWREPWYFNQLPISYHRTGAVVIITTGVSLSPRLTTPLMFRLDIETMALERMPDRNMGIAYPCELPWPPIFRGCTDDGDSAT</sequence>
<dbReference type="InterPro" id="IPR036047">
    <property type="entry name" value="F-box-like_dom_sf"/>
</dbReference>
<reference evidence="2" key="1">
    <citation type="submission" date="2019-03" db="EMBL/GenBank/DDBJ databases">
        <title>WGS assembly of Setaria viridis.</title>
        <authorList>
            <person name="Huang P."/>
            <person name="Jenkins J."/>
            <person name="Grimwood J."/>
            <person name="Barry K."/>
            <person name="Healey A."/>
            <person name="Mamidi S."/>
            <person name="Sreedasyam A."/>
            <person name="Shu S."/>
            <person name="Feldman M."/>
            <person name="Wu J."/>
            <person name="Yu Y."/>
            <person name="Chen C."/>
            <person name="Johnson J."/>
            <person name="Rokhsar D."/>
            <person name="Baxter I."/>
            <person name="Schmutz J."/>
            <person name="Brutnell T."/>
            <person name="Kellogg E."/>
        </authorList>
    </citation>
    <scope>NUCLEOTIDE SEQUENCE [LARGE SCALE GENOMIC DNA]</scope>
</reference>
<protein>
    <recommendedName>
        <fullName evidence="1">F-box domain-containing protein</fullName>
    </recommendedName>
</protein>
<dbReference type="InterPro" id="IPR001810">
    <property type="entry name" value="F-box_dom"/>
</dbReference>
<gene>
    <name evidence="2" type="ORF">SEVIR_2G182000v2</name>
</gene>
<organism evidence="2 3">
    <name type="scientific">Setaria viridis</name>
    <name type="common">Green bristlegrass</name>
    <name type="synonym">Setaria italica subsp. viridis</name>
    <dbReference type="NCBI Taxonomy" id="4556"/>
    <lineage>
        <taxon>Eukaryota</taxon>
        <taxon>Viridiplantae</taxon>
        <taxon>Streptophyta</taxon>
        <taxon>Embryophyta</taxon>
        <taxon>Tracheophyta</taxon>
        <taxon>Spermatophyta</taxon>
        <taxon>Magnoliopsida</taxon>
        <taxon>Liliopsida</taxon>
        <taxon>Poales</taxon>
        <taxon>Poaceae</taxon>
        <taxon>PACMAD clade</taxon>
        <taxon>Panicoideae</taxon>
        <taxon>Panicodae</taxon>
        <taxon>Paniceae</taxon>
        <taxon>Cenchrinae</taxon>
        <taxon>Setaria</taxon>
    </lineage>
</organism>
<evidence type="ECO:0000313" key="2">
    <source>
        <dbReference type="EMBL" id="TKW32654.1"/>
    </source>
</evidence>
<proteinExistence type="predicted"/>
<dbReference type="Proteomes" id="UP000298652">
    <property type="component" value="Chromosome 2"/>
</dbReference>
<evidence type="ECO:0000313" key="3">
    <source>
        <dbReference type="Proteomes" id="UP000298652"/>
    </source>
</evidence>
<dbReference type="EMBL" id="CM016553">
    <property type="protein sequence ID" value="TKW32654.1"/>
    <property type="molecule type" value="Genomic_DNA"/>
</dbReference>
<name>A0A4U6VUM9_SETVI</name>
<dbReference type="PANTHER" id="PTHR33207">
    <property type="entry name" value="F-BOX DOMAIN CONTAINING PROTEIN-RELATED"/>
    <property type="match status" value="1"/>
</dbReference>
<evidence type="ECO:0000259" key="1">
    <source>
        <dbReference type="PROSITE" id="PS50181"/>
    </source>
</evidence>
<feature type="domain" description="F-box" evidence="1">
    <location>
        <begin position="1"/>
        <end position="45"/>
    </location>
</feature>
<dbReference type="SMART" id="SM00256">
    <property type="entry name" value="FBOX"/>
    <property type="match status" value="1"/>
</dbReference>
<dbReference type="SUPFAM" id="SSF81383">
    <property type="entry name" value="F-box domain"/>
    <property type="match status" value="1"/>
</dbReference>